<dbReference type="RefSeq" id="WP_094841469.1">
    <property type="nucleotide sequence ID" value="NZ_NEVS01000004.1"/>
</dbReference>
<dbReference type="SUPFAM" id="SSF75304">
    <property type="entry name" value="Amidase signature (AS) enzymes"/>
    <property type="match status" value="1"/>
</dbReference>
<proteinExistence type="predicted"/>
<gene>
    <name evidence="3" type="ORF">CAL28_11290</name>
</gene>
<dbReference type="AlphaFoldDB" id="A0A261UFT0"/>
<dbReference type="OrthoDB" id="8641877at2"/>
<comment type="caution">
    <text evidence="3">The sequence shown here is derived from an EMBL/GenBank/DDBJ whole genome shotgun (WGS) entry which is preliminary data.</text>
</comment>
<evidence type="ECO:0000313" key="3">
    <source>
        <dbReference type="EMBL" id="OZI60050.1"/>
    </source>
</evidence>
<dbReference type="Proteomes" id="UP000215767">
    <property type="component" value="Unassembled WGS sequence"/>
</dbReference>
<evidence type="ECO:0000313" key="4">
    <source>
        <dbReference type="Proteomes" id="UP000215767"/>
    </source>
</evidence>
<organism evidence="3 4">
    <name type="scientific">Bordetella genomosp. 11</name>
    <dbReference type="NCBI Taxonomy" id="1416808"/>
    <lineage>
        <taxon>Bacteria</taxon>
        <taxon>Pseudomonadati</taxon>
        <taxon>Pseudomonadota</taxon>
        <taxon>Betaproteobacteria</taxon>
        <taxon>Burkholderiales</taxon>
        <taxon>Alcaligenaceae</taxon>
        <taxon>Bordetella</taxon>
    </lineage>
</organism>
<dbReference type="Pfam" id="PF01425">
    <property type="entry name" value="Amidase"/>
    <property type="match status" value="1"/>
</dbReference>
<feature type="domain" description="Amidase" evidence="2">
    <location>
        <begin position="67"/>
        <end position="417"/>
    </location>
</feature>
<dbReference type="EMBL" id="NEVS01000004">
    <property type="protein sequence ID" value="OZI60050.1"/>
    <property type="molecule type" value="Genomic_DNA"/>
</dbReference>
<evidence type="ECO:0000259" key="2">
    <source>
        <dbReference type="Pfam" id="PF01425"/>
    </source>
</evidence>
<evidence type="ECO:0000256" key="1">
    <source>
        <dbReference type="SAM" id="MobiDB-lite"/>
    </source>
</evidence>
<name>A0A261UFT0_9BORD</name>
<accession>A0A261UFT0</accession>
<sequence>MTHAHNPVCRIDPSRALHALRAIAERDGEIQAFVCQADAASLPDGAKAHGEGSRNGDALGGDSGIGEDSGGSLRGMPFGVKDIIDVAGMPTRCGARAMDGDPKVFDAACVAQLREAGAIPVGKTVTAEFAYTSPGATRNPHRLSHTPGGSSSGSAAAVAAGMVDMALGTQTGGSVIRPAAFCGVIGYKPTFGRVHRAGMQVLCESLDTIGWFTRTVAESVSVASVLIGAHEAPAPVRAPKVALLGCETLGRLSPAAHDALRDCVDRLERRGASIVRPALDADIRALVEAHGTIMRYELARGMLPIVRTREHLVGEATRDAVRAGLAIDRDTYLRQQGLRAQLASRWLDEFGQVDFIVAPSAPGEAPQGLASTGSSVFNRIWSLLGWPCIHLPTAAGELGLPVGVQWIGRPDTDGALLQWAAALHPHVDTRAAC</sequence>
<dbReference type="InterPro" id="IPR036928">
    <property type="entry name" value="AS_sf"/>
</dbReference>
<dbReference type="InterPro" id="IPR000120">
    <property type="entry name" value="Amidase"/>
</dbReference>
<dbReference type="GO" id="GO:0003824">
    <property type="term" value="F:catalytic activity"/>
    <property type="evidence" value="ECO:0007669"/>
    <property type="project" value="InterPro"/>
</dbReference>
<dbReference type="Gene3D" id="3.90.1300.10">
    <property type="entry name" value="Amidase signature (AS) domain"/>
    <property type="match status" value="1"/>
</dbReference>
<dbReference type="PANTHER" id="PTHR11895">
    <property type="entry name" value="TRANSAMIDASE"/>
    <property type="match status" value="1"/>
</dbReference>
<protein>
    <recommendedName>
        <fullName evidence="2">Amidase domain-containing protein</fullName>
    </recommendedName>
</protein>
<feature type="compositionally biased region" description="Gly residues" evidence="1">
    <location>
        <begin position="58"/>
        <end position="72"/>
    </location>
</feature>
<dbReference type="InterPro" id="IPR023631">
    <property type="entry name" value="Amidase_dom"/>
</dbReference>
<reference evidence="4" key="1">
    <citation type="submission" date="2017-05" db="EMBL/GenBank/DDBJ databases">
        <title>Complete and WGS of Bordetella genogroups.</title>
        <authorList>
            <person name="Spilker T."/>
            <person name="Lipuma J."/>
        </authorList>
    </citation>
    <scope>NUCLEOTIDE SEQUENCE [LARGE SCALE GENOMIC DNA]</scope>
    <source>
        <strain evidence="4">AU8856</strain>
    </source>
</reference>
<feature type="region of interest" description="Disordered" evidence="1">
    <location>
        <begin position="44"/>
        <end position="72"/>
    </location>
</feature>
<keyword evidence="4" id="KW-1185">Reference proteome</keyword>
<dbReference type="PANTHER" id="PTHR11895:SF151">
    <property type="entry name" value="GLUTAMYL-TRNA(GLN) AMIDOTRANSFERASE SUBUNIT A"/>
    <property type="match status" value="1"/>
</dbReference>